<dbReference type="EMBL" id="SSTE01021131">
    <property type="protein sequence ID" value="KAA0032860.1"/>
    <property type="molecule type" value="Genomic_DNA"/>
</dbReference>
<comment type="caution">
    <text evidence="2">The sequence shown here is derived from an EMBL/GenBank/DDBJ whole genome shotgun (WGS) entry which is preliminary data.</text>
</comment>
<evidence type="ECO:0000313" key="2">
    <source>
        <dbReference type="EMBL" id="TYK30577.1"/>
    </source>
</evidence>
<reference evidence="3 4" key="1">
    <citation type="submission" date="2019-08" db="EMBL/GenBank/DDBJ databases">
        <title>Draft genome sequences of two oriental melons (Cucumis melo L. var makuwa).</title>
        <authorList>
            <person name="Kwon S.-Y."/>
        </authorList>
    </citation>
    <scope>NUCLEOTIDE SEQUENCE [LARGE SCALE GENOMIC DNA]</scope>
    <source>
        <strain evidence="4">cv. Chang Bougi</strain>
        <strain evidence="3">cv. SW 3</strain>
        <tissue evidence="2">Leaf</tissue>
    </source>
</reference>
<proteinExistence type="predicted"/>
<accession>A0A5D3E3C9</accession>
<organism evidence="2 4">
    <name type="scientific">Cucumis melo var. makuwa</name>
    <name type="common">Oriental melon</name>
    <dbReference type="NCBI Taxonomy" id="1194695"/>
    <lineage>
        <taxon>Eukaryota</taxon>
        <taxon>Viridiplantae</taxon>
        <taxon>Streptophyta</taxon>
        <taxon>Embryophyta</taxon>
        <taxon>Tracheophyta</taxon>
        <taxon>Spermatophyta</taxon>
        <taxon>Magnoliopsida</taxon>
        <taxon>eudicotyledons</taxon>
        <taxon>Gunneridae</taxon>
        <taxon>Pentapetalae</taxon>
        <taxon>rosids</taxon>
        <taxon>fabids</taxon>
        <taxon>Cucurbitales</taxon>
        <taxon>Cucurbitaceae</taxon>
        <taxon>Benincaseae</taxon>
        <taxon>Cucumis</taxon>
    </lineage>
</organism>
<evidence type="ECO:0000313" key="1">
    <source>
        <dbReference type="EMBL" id="KAA0032860.1"/>
    </source>
</evidence>
<evidence type="ECO:0000313" key="3">
    <source>
        <dbReference type="Proteomes" id="UP000321393"/>
    </source>
</evidence>
<dbReference type="Proteomes" id="UP000321947">
    <property type="component" value="Unassembled WGS sequence"/>
</dbReference>
<dbReference type="EMBL" id="SSTD01000484">
    <property type="protein sequence ID" value="TYK30577.1"/>
    <property type="molecule type" value="Genomic_DNA"/>
</dbReference>
<sequence length="131" mass="14713">MCVPSIMELKDAILEEAHSQAYTMHPRSTNSEEDIWCLGMKQEIANYVNGCLVYRLMKTTQFISIKATLTLDQLAKLYVDKIMLCVSKITKRVGRGYVDVGKDVVRNASTSPFSNGTTSTKLTVEQSLLTW</sequence>
<dbReference type="Proteomes" id="UP000321393">
    <property type="component" value="Unassembled WGS sequence"/>
</dbReference>
<dbReference type="AlphaFoldDB" id="A0A5D3E3C9"/>
<name>A0A5D3E3C9_CUCMM</name>
<gene>
    <name evidence="2" type="ORF">E5676_scaffold799G00230</name>
    <name evidence="1" type="ORF">E6C27_scaffold81G00230</name>
</gene>
<evidence type="ECO:0000313" key="4">
    <source>
        <dbReference type="Proteomes" id="UP000321947"/>
    </source>
</evidence>
<dbReference type="OrthoDB" id="1738613at2759"/>
<protein>
    <submittedName>
        <fullName evidence="2">Retrotransposon protein, putative, Ty3-gypsy subclass</fullName>
    </submittedName>
</protein>